<evidence type="ECO:0000256" key="1">
    <source>
        <dbReference type="ARBA" id="ARBA00007521"/>
    </source>
</evidence>
<dbReference type="PANTHER" id="PTHR33988">
    <property type="entry name" value="ENDORIBONUCLEASE MAZF-RELATED"/>
    <property type="match status" value="1"/>
</dbReference>
<dbReference type="AlphaFoldDB" id="C5D546"/>
<dbReference type="GO" id="GO:0006402">
    <property type="term" value="P:mRNA catabolic process"/>
    <property type="evidence" value="ECO:0007669"/>
    <property type="project" value="TreeGrafter"/>
</dbReference>
<keyword evidence="2" id="KW-1277">Toxin-antitoxin system</keyword>
<comment type="similarity">
    <text evidence="1">Belongs to the PemK/MazF family.</text>
</comment>
<proteinExistence type="inferred from homology"/>
<dbReference type="Pfam" id="PF02452">
    <property type="entry name" value="PemK_toxin"/>
    <property type="match status" value="1"/>
</dbReference>
<name>C5D546_GEOSW</name>
<dbReference type="Gene3D" id="2.30.30.110">
    <property type="match status" value="1"/>
</dbReference>
<accession>C5D546</accession>
<dbReference type="GO" id="GO:0003677">
    <property type="term" value="F:DNA binding"/>
    <property type="evidence" value="ECO:0007669"/>
    <property type="project" value="InterPro"/>
</dbReference>
<dbReference type="GO" id="GO:0004521">
    <property type="term" value="F:RNA endonuclease activity"/>
    <property type="evidence" value="ECO:0007669"/>
    <property type="project" value="TreeGrafter"/>
</dbReference>
<dbReference type="EMBL" id="CP001638">
    <property type="protein sequence ID" value="ACS23272.1"/>
    <property type="molecule type" value="Genomic_DNA"/>
</dbReference>
<dbReference type="PANTHER" id="PTHR33988:SF2">
    <property type="entry name" value="ENDORIBONUCLEASE MAZF"/>
    <property type="match status" value="1"/>
</dbReference>
<gene>
    <name evidence="3" type="ordered locus">GWCH70_0346</name>
</gene>
<dbReference type="InterPro" id="IPR003477">
    <property type="entry name" value="PemK-like"/>
</dbReference>
<sequence>MIELSKVSRMMNWVALKLTLHKRANSAKRRVVKRGEVYKCYLGENIGSEENKQRPVLIIQNDVGNINSPNVIVAPITNSAGEPKVTVPVTTQYNSDGTILLSGYILLGNIVTVSKARLGDYVTTLTSEMDDVNEKILVSLGLFADVKSLKDRLAKDKQHIRKITNENYQLKQLLDTIRTHLGAKSNDDILPLLQKKHTE</sequence>
<dbReference type="GO" id="GO:0016075">
    <property type="term" value="P:rRNA catabolic process"/>
    <property type="evidence" value="ECO:0007669"/>
    <property type="project" value="TreeGrafter"/>
</dbReference>
<dbReference type="HOGENOM" id="CLU_1298230_0_0_9"/>
<evidence type="ECO:0000313" key="3">
    <source>
        <dbReference type="EMBL" id="ACS23272.1"/>
    </source>
</evidence>
<protein>
    <submittedName>
        <fullName evidence="3">Transcriptional modulator of MazE/toxin, MazF</fullName>
    </submittedName>
</protein>
<evidence type="ECO:0000256" key="2">
    <source>
        <dbReference type="ARBA" id="ARBA00022649"/>
    </source>
</evidence>
<dbReference type="eggNOG" id="COG2337">
    <property type="taxonomic scope" value="Bacteria"/>
</dbReference>
<dbReference type="SUPFAM" id="SSF50118">
    <property type="entry name" value="Cell growth inhibitor/plasmid maintenance toxic component"/>
    <property type="match status" value="1"/>
</dbReference>
<reference evidence="3" key="1">
    <citation type="submission" date="2009-06" db="EMBL/GenBank/DDBJ databases">
        <title>Complete sequence of chromosome of Geopacillus sp. WCH70.</title>
        <authorList>
            <consortium name="US DOE Joint Genome Institute"/>
            <person name="Lucas S."/>
            <person name="Copeland A."/>
            <person name="Lapidus A."/>
            <person name="Glavina del Rio T."/>
            <person name="Dalin E."/>
            <person name="Tice H."/>
            <person name="Bruce D."/>
            <person name="Goodwin L."/>
            <person name="Pitluck S."/>
            <person name="Chertkov O."/>
            <person name="Brettin T."/>
            <person name="Detter J.C."/>
            <person name="Han C."/>
            <person name="Larimer F."/>
            <person name="Land M."/>
            <person name="Hauser L."/>
            <person name="Kyrpides N."/>
            <person name="Mikhailova N."/>
            <person name="Brumm P."/>
            <person name="Mead D.A."/>
            <person name="Richardson P."/>
        </authorList>
    </citation>
    <scope>NUCLEOTIDE SEQUENCE [LARGE SCALE GENOMIC DNA]</scope>
    <source>
        <strain evidence="3">WCH70</strain>
    </source>
</reference>
<dbReference type="KEGG" id="gwc:GWCH70_0346"/>
<organism evidence="3">
    <name type="scientific">Geobacillus sp. (strain WCH70)</name>
    <dbReference type="NCBI Taxonomy" id="471223"/>
    <lineage>
        <taxon>Bacteria</taxon>
        <taxon>Bacillati</taxon>
        <taxon>Bacillota</taxon>
        <taxon>Bacilli</taxon>
        <taxon>Bacillales</taxon>
        <taxon>Anoxybacillaceae</taxon>
        <taxon>Geobacillus</taxon>
    </lineage>
</organism>
<dbReference type="OrthoDB" id="2083262at2"/>
<dbReference type="STRING" id="471223.GWCH70_0346"/>
<dbReference type="InterPro" id="IPR011067">
    <property type="entry name" value="Plasmid_toxin/cell-grow_inhib"/>
</dbReference>